<accession>A0A919YN99</accession>
<gene>
    <name evidence="2" type="ORF">J40TS1_20020</name>
</gene>
<keyword evidence="1" id="KW-0472">Membrane</keyword>
<dbReference type="Proteomes" id="UP000683139">
    <property type="component" value="Unassembled WGS sequence"/>
</dbReference>
<protein>
    <recommendedName>
        <fullName evidence="4">DUF4367 domain-containing protein</fullName>
    </recommendedName>
</protein>
<reference evidence="2" key="1">
    <citation type="submission" date="2021-03" db="EMBL/GenBank/DDBJ databases">
        <title>Antimicrobial resistance genes in bacteria isolated from Japanese honey, and their potential for conferring macrolide and lincosamide resistance in the American foulbrood pathogen Paenibacillus larvae.</title>
        <authorList>
            <person name="Okamoto M."/>
            <person name="Kumagai M."/>
            <person name="Kanamori H."/>
            <person name="Takamatsu D."/>
        </authorList>
    </citation>
    <scope>NUCLEOTIDE SEQUENCE</scope>
    <source>
        <strain evidence="2">J40TS1</strain>
    </source>
</reference>
<comment type="caution">
    <text evidence="2">The sequence shown here is derived from an EMBL/GenBank/DDBJ whole genome shotgun (WGS) entry which is preliminary data.</text>
</comment>
<dbReference type="EMBL" id="BOSE01000003">
    <property type="protein sequence ID" value="GIP16360.1"/>
    <property type="molecule type" value="Genomic_DNA"/>
</dbReference>
<evidence type="ECO:0000313" key="3">
    <source>
        <dbReference type="Proteomes" id="UP000683139"/>
    </source>
</evidence>
<proteinExistence type="predicted"/>
<dbReference type="RefSeq" id="WP_213514619.1">
    <property type="nucleotide sequence ID" value="NZ_BOSE01000003.1"/>
</dbReference>
<keyword evidence="1" id="KW-0812">Transmembrane</keyword>
<keyword evidence="1" id="KW-1133">Transmembrane helix</keyword>
<evidence type="ECO:0000313" key="2">
    <source>
        <dbReference type="EMBL" id="GIP16360.1"/>
    </source>
</evidence>
<dbReference type="AlphaFoldDB" id="A0A919YN99"/>
<evidence type="ECO:0000256" key="1">
    <source>
        <dbReference type="SAM" id="Phobius"/>
    </source>
</evidence>
<feature type="transmembrane region" description="Helical" evidence="1">
    <location>
        <begin position="52"/>
        <end position="73"/>
    </location>
</feature>
<keyword evidence="3" id="KW-1185">Reference proteome</keyword>
<evidence type="ECO:0008006" key="4">
    <source>
        <dbReference type="Google" id="ProtNLM"/>
    </source>
</evidence>
<name>A0A919YN99_9BACL</name>
<organism evidence="2 3">
    <name type="scientific">Paenibacillus montaniterrae</name>
    <dbReference type="NCBI Taxonomy" id="429341"/>
    <lineage>
        <taxon>Bacteria</taxon>
        <taxon>Bacillati</taxon>
        <taxon>Bacillota</taxon>
        <taxon>Bacilli</taxon>
        <taxon>Bacillales</taxon>
        <taxon>Paenibacillaceae</taxon>
        <taxon>Paenibacillus</taxon>
    </lineage>
</organism>
<sequence>MSIEEQLSKAFKHSESSLHCPPSLDIRIKEEYEQMVMGKTVQLKRKGKMSKIAAIALVVVLLCGFAYGSKFLFSDSTNFLSYEFYSSEAYDLKQETFEEARAAIKQVQSQLKPGEAAIVYLPEALKEFPLYPVTKPDYISNKHEWQLVLDEQGITEQLPDSILEGAFQFEAGAINNYPIIGLDQNDLIAEMEAEKKVSNNDQPIWRLTELTTNSSIPSYISVYRAENGEAIHLTLEVHDEVVKIEGFTSTSTEYEEYNLNGKKAHYTKNNQALLGDSGVLQNVMWMEEKDGKTIIYNVESDSLNMTKEKLLEAVRSLP</sequence>